<comment type="similarity">
    <text evidence="4">Belongs to the COX19 family.</text>
</comment>
<comment type="subcellular location">
    <subcellularLocation>
        <location evidence="1">Cytoplasm</location>
    </subcellularLocation>
</comment>
<dbReference type="VEuPathDB" id="VectorBase:CSON012864"/>
<evidence type="ECO:0000256" key="5">
    <source>
        <dbReference type="ARBA" id="ARBA00039385"/>
    </source>
</evidence>
<proteinExistence type="inferred from homology"/>
<name>A0A336K641_CULSO</name>
<gene>
    <name evidence="7" type="primary">CSON012864</name>
</gene>
<evidence type="ECO:0000256" key="3">
    <source>
        <dbReference type="ARBA" id="ARBA00023157"/>
    </source>
</evidence>
<dbReference type="GO" id="GO:0033617">
    <property type="term" value="P:mitochondrial respiratory chain complex IV assembly"/>
    <property type="evidence" value="ECO:0007669"/>
    <property type="project" value="TreeGrafter"/>
</dbReference>
<sequence>MSSMTFNQKKFTPVPPQKGSFPLDHFNECKKQMLSYMHCLASNKDDNSKCRVQSKEYIECRMEHNLMAKEDLKNLGFKDLIEQEEKSDSVNKKISS</sequence>
<protein>
    <recommendedName>
        <fullName evidence="5">Cytochrome c oxidase assembly protein COX19</fullName>
    </recommendedName>
</protein>
<organism evidence="7">
    <name type="scientific">Culicoides sonorensis</name>
    <name type="common">Biting midge</name>
    <dbReference type="NCBI Taxonomy" id="179676"/>
    <lineage>
        <taxon>Eukaryota</taxon>
        <taxon>Metazoa</taxon>
        <taxon>Ecdysozoa</taxon>
        <taxon>Arthropoda</taxon>
        <taxon>Hexapoda</taxon>
        <taxon>Insecta</taxon>
        <taxon>Pterygota</taxon>
        <taxon>Neoptera</taxon>
        <taxon>Endopterygota</taxon>
        <taxon>Diptera</taxon>
        <taxon>Nematocera</taxon>
        <taxon>Chironomoidea</taxon>
        <taxon>Ceratopogonidae</taxon>
        <taxon>Ceratopogoninae</taxon>
        <taxon>Culicoides</taxon>
        <taxon>Monoculicoides</taxon>
    </lineage>
</organism>
<dbReference type="OMA" id="YLTCRME"/>
<dbReference type="PROSITE" id="PS51808">
    <property type="entry name" value="CHCH"/>
    <property type="match status" value="1"/>
</dbReference>
<evidence type="ECO:0000313" key="7">
    <source>
        <dbReference type="EMBL" id="SSW98815.1"/>
    </source>
</evidence>
<dbReference type="InterPro" id="IPR051383">
    <property type="entry name" value="COX19"/>
</dbReference>
<keyword evidence="3" id="KW-1015">Disulfide bond</keyword>
<evidence type="ECO:0000256" key="1">
    <source>
        <dbReference type="ARBA" id="ARBA00004496"/>
    </source>
</evidence>
<dbReference type="Pfam" id="PF06747">
    <property type="entry name" value="CHCH"/>
    <property type="match status" value="1"/>
</dbReference>
<evidence type="ECO:0000256" key="4">
    <source>
        <dbReference type="ARBA" id="ARBA00038223"/>
    </source>
</evidence>
<keyword evidence="2" id="KW-0963">Cytoplasm</keyword>
<dbReference type="AlphaFoldDB" id="A0A336K641"/>
<reference evidence="7" key="1">
    <citation type="submission" date="2018-04" db="EMBL/GenBank/DDBJ databases">
        <authorList>
            <person name="Go L.Y."/>
            <person name="Mitchell J.A."/>
        </authorList>
    </citation>
    <scope>NUCLEOTIDE SEQUENCE</scope>
    <source>
        <tissue evidence="7">Whole organism</tissue>
    </source>
</reference>
<dbReference type="SUPFAM" id="SSF47072">
    <property type="entry name" value="Cysteine alpha-hairpin motif"/>
    <property type="match status" value="1"/>
</dbReference>
<reference evidence="8" key="2">
    <citation type="submission" date="2018-07" db="EMBL/GenBank/DDBJ databases">
        <authorList>
            <person name="Quirk P.G."/>
            <person name="Krulwich T.A."/>
        </authorList>
    </citation>
    <scope>NUCLEOTIDE SEQUENCE</scope>
</reference>
<evidence type="ECO:0000259" key="6">
    <source>
        <dbReference type="Pfam" id="PF06747"/>
    </source>
</evidence>
<dbReference type="PANTHER" id="PTHR21107">
    <property type="entry name" value="CYTOCHROME C OXIDASE ASSEMBLY PROTEIN COX19"/>
    <property type="match status" value="1"/>
</dbReference>
<dbReference type="EMBL" id="UFQT01000062">
    <property type="protein sequence ID" value="SSX19201.1"/>
    <property type="molecule type" value="Genomic_DNA"/>
</dbReference>
<evidence type="ECO:0000313" key="8">
    <source>
        <dbReference type="EMBL" id="SSX19201.1"/>
    </source>
</evidence>
<evidence type="ECO:0000256" key="2">
    <source>
        <dbReference type="ARBA" id="ARBA00022490"/>
    </source>
</evidence>
<feature type="domain" description="CHCH" evidence="6">
    <location>
        <begin position="29"/>
        <end position="63"/>
    </location>
</feature>
<accession>A0A336K641</accession>
<dbReference type="EMBL" id="UFQS01000062">
    <property type="protein sequence ID" value="SSW98815.1"/>
    <property type="molecule type" value="Genomic_DNA"/>
</dbReference>
<dbReference type="PANTHER" id="PTHR21107:SF2">
    <property type="entry name" value="CYTOCHROME C OXIDASE ASSEMBLY PROTEIN COX19"/>
    <property type="match status" value="1"/>
</dbReference>
<dbReference type="InterPro" id="IPR010625">
    <property type="entry name" value="CHCH"/>
</dbReference>
<dbReference type="GO" id="GO:0005758">
    <property type="term" value="C:mitochondrial intermembrane space"/>
    <property type="evidence" value="ECO:0007669"/>
    <property type="project" value="TreeGrafter"/>
</dbReference>
<dbReference type="InterPro" id="IPR009069">
    <property type="entry name" value="Cys_alpha_HP_mot_SF"/>
</dbReference>